<dbReference type="SMART" id="SM00454">
    <property type="entry name" value="SAM"/>
    <property type="match status" value="1"/>
</dbReference>
<dbReference type="InterPro" id="IPR001660">
    <property type="entry name" value="SAM"/>
</dbReference>
<name>A0A6J8A5L3_MYTCO</name>
<sequence>MDLKKISDEFQNIEKGGLRREGKHPKMSVNFFRVVPFGATNAYSMPIDISLWGRQENQETVMTKLRLHGFTGYTPTYQESIHSASSSMGYLVPKRTFLSPAEVKNELDRLFENLCEGDKTSTSDPAKAIGTSMYTHQKQALSWMIEREKGSHLPPFWEEKNGRYFNSVTIFTTNQKPKSVRGGILADDMGLGKTLEMIALIVTNFKDNKPIAVPVFGQIRKSKQLSILKKQQMVQDVKKGIQPLKKLKLNLTSESKLNSPYKNGPIDKTLSRKKVLGLSLDSNLPEEEESTDTNSEEESGLEEVTCEGDAACMLKKEDPDFKPDIQDTKENSSPCQNSRRPRRQVKRPIRYEEDSESEEEFGEIKTPSKKVKAKSSGEDKPYHPTIGKGKGIGKKGKGISKCKKVSATDQVILKSQVAVEIKEEVVDLTSPTQSAVPIIPCEKQKPTPTVDESTTQHDSVKEDCMVTLLKSAELLHLKEIFEREQISIDILVEMGHEDLKSIGIEAFGQRHKVIKAAKNFVTSSESKKIDQNAGCNLKTVTIKSVKVPASSTCYEDLPDPAEQPVMVLESGINTVLIIYIILRF</sequence>
<dbReference type="EMBL" id="CACVKT020000572">
    <property type="protein sequence ID" value="CAC5360734.1"/>
    <property type="molecule type" value="Genomic_DNA"/>
</dbReference>
<keyword evidence="4" id="KW-1185">Reference proteome</keyword>
<dbReference type="EC" id="3.6.4.-" evidence="3"/>
<dbReference type="GO" id="GO:0061630">
    <property type="term" value="F:ubiquitin protein ligase activity"/>
    <property type="evidence" value="ECO:0007669"/>
    <property type="project" value="UniProtKB-EC"/>
</dbReference>
<feature type="compositionally biased region" description="Basic and acidic residues" evidence="1">
    <location>
        <begin position="318"/>
        <end position="330"/>
    </location>
</feature>
<feature type="region of interest" description="Disordered" evidence="1">
    <location>
        <begin position="318"/>
        <end position="396"/>
    </location>
</feature>
<dbReference type="AlphaFoldDB" id="A0A6J8A5L3"/>
<dbReference type="Pfam" id="PF00176">
    <property type="entry name" value="SNF2-rel_dom"/>
    <property type="match status" value="1"/>
</dbReference>
<evidence type="ECO:0000313" key="3">
    <source>
        <dbReference type="EMBL" id="CAC5360734.1"/>
    </source>
</evidence>
<dbReference type="InterPro" id="IPR000330">
    <property type="entry name" value="SNF2_N"/>
</dbReference>
<feature type="region of interest" description="Disordered" evidence="1">
    <location>
        <begin position="279"/>
        <end position="304"/>
    </location>
</feature>
<dbReference type="InterPro" id="IPR038718">
    <property type="entry name" value="SNF2-like_sf"/>
</dbReference>
<dbReference type="OrthoDB" id="276744at2759"/>
<feature type="compositionally biased region" description="Basic residues" evidence="1">
    <location>
        <begin position="339"/>
        <end position="348"/>
    </location>
</feature>
<evidence type="ECO:0000256" key="1">
    <source>
        <dbReference type="SAM" id="MobiDB-lite"/>
    </source>
</evidence>
<dbReference type="EC" id="2.3.2.27" evidence="3"/>
<evidence type="ECO:0000259" key="2">
    <source>
        <dbReference type="PROSITE" id="PS50105"/>
    </source>
</evidence>
<feature type="compositionally biased region" description="Acidic residues" evidence="1">
    <location>
        <begin position="284"/>
        <end position="304"/>
    </location>
</feature>
<keyword evidence="3" id="KW-0378">Hydrolase</keyword>
<dbReference type="Pfam" id="PF07647">
    <property type="entry name" value="SAM_2"/>
    <property type="match status" value="1"/>
</dbReference>
<keyword evidence="3" id="KW-0808">Transferase</keyword>
<keyword evidence="3" id="KW-0012">Acyltransferase</keyword>
<reference evidence="3 4" key="1">
    <citation type="submission" date="2020-06" db="EMBL/GenBank/DDBJ databases">
        <authorList>
            <person name="Li R."/>
            <person name="Bekaert M."/>
        </authorList>
    </citation>
    <scope>NUCLEOTIDE SEQUENCE [LARGE SCALE GENOMIC DNA]</scope>
    <source>
        <strain evidence="4">wild</strain>
    </source>
</reference>
<dbReference type="PANTHER" id="PTHR45865:SF1">
    <property type="entry name" value="E3 UBIQUITIN-PROTEIN LIGASE SHPRH"/>
    <property type="match status" value="1"/>
</dbReference>
<dbReference type="SUPFAM" id="SSF47769">
    <property type="entry name" value="SAM/Pointed domain"/>
    <property type="match status" value="1"/>
</dbReference>
<dbReference type="PROSITE" id="PS50105">
    <property type="entry name" value="SAM_DOMAIN"/>
    <property type="match status" value="1"/>
</dbReference>
<dbReference type="InterPro" id="IPR052583">
    <property type="entry name" value="ATP-helicase/E3_Ub-Ligase"/>
</dbReference>
<dbReference type="GO" id="GO:0016787">
    <property type="term" value="F:hydrolase activity"/>
    <property type="evidence" value="ECO:0007669"/>
    <property type="project" value="UniProtKB-KW"/>
</dbReference>
<protein>
    <submittedName>
        <fullName evidence="3">SMARCA3</fullName>
        <ecNumber evidence="3">2.3.2.27</ecNumber>
        <ecNumber evidence="3">3.6.4.-</ecNumber>
    </submittedName>
</protein>
<dbReference type="InterPro" id="IPR013761">
    <property type="entry name" value="SAM/pointed_sf"/>
</dbReference>
<gene>
    <name evidence="3" type="ORF">MCOR_3109</name>
</gene>
<dbReference type="Proteomes" id="UP000507470">
    <property type="component" value="Unassembled WGS sequence"/>
</dbReference>
<accession>A0A6J8A5L3</accession>
<dbReference type="GO" id="GO:0005524">
    <property type="term" value="F:ATP binding"/>
    <property type="evidence" value="ECO:0007669"/>
    <property type="project" value="InterPro"/>
</dbReference>
<proteinExistence type="predicted"/>
<organism evidence="3 4">
    <name type="scientific">Mytilus coruscus</name>
    <name type="common">Sea mussel</name>
    <dbReference type="NCBI Taxonomy" id="42192"/>
    <lineage>
        <taxon>Eukaryota</taxon>
        <taxon>Metazoa</taxon>
        <taxon>Spiralia</taxon>
        <taxon>Lophotrochozoa</taxon>
        <taxon>Mollusca</taxon>
        <taxon>Bivalvia</taxon>
        <taxon>Autobranchia</taxon>
        <taxon>Pteriomorphia</taxon>
        <taxon>Mytilida</taxon>
        <taxon>Mytiloidea</taxon>
        <taxon>Mytilidae</taxon>
        <taxon>Mytilinae</taxon>
        <taxon>Mytilus</taxon>
    </lineage>
</organism>
<dbReference type="PANTHER" id="PTHR45865">
    <property type="entry name" value="E3 UBIQUITIN-PROTEIN LIGASE SHPRH FAMILY MEMBER"/>
    <property type="match status" value="1"/>
</dbReference>
<dbReference type="Gene3D" id="3.40.50.10810">
    <property type="entry name" value="Tandem AAA-ATPase domain"/>
    <property type="match status" value="1"/>
</dbReference>
<dbReference type="Gene3D" id="1.10.150.50">
    <property type="entry name" value="Transcription Factor, Ets-1"/>
    <property type="match status" value="1"/>
</dbReference>
<dbReference type="SUPFAM" id="SSF52540">
    <property type="entry name" value="P-loop containing nucleoside triphosphate hydrolases"/>
    <property type="match status" value="1"/>
</dbReference>
<dbReference type="InterPro" id="IPR027417">
    <property type="entry name" value="P-loop_NTPase"/>
</dbReference>
<evidence type="ECO:0000313" key="4">
    <source>
        <dbReference type="Proteomes" id="UP000507470"/>
    </source>
</evidence>
<feature type="domain" description="SAM" evidence="2">
    <location>
        <begin position="469"/>
        <end position="523"/>
    </location>
</feature>